<evidence type="ECO:0000256" key="1">
    <source>
        <dbReference type="ARBA" id="ARBA00022450"/>
    </source>
</evidence>
<protein>
    <submittedName>
        <fullName evidence="4">Alpha/beta fold hydrolase</fullName>
    </submittedName>
</protein>
<dbReference type="Pfam" id="PF00550">
    <property type="entry name" value="PP-binding"/>
    <property type="match status" value="1"/>
</dbReference>
<dbReference type="SUPFAM" id="SSF47336">
    <property type="entry name" value="ACP-like"/>
    <property type="match status" value="1"/>
</dbReference>
<dbReference type="InterPro" id="IPR001031">
    <property type="entry name" value="Thioesterase"/>
</dbReference>
<dbReference type="SMART" id="SM01294">
    <property type="entry name" value="PKS_PP_betabranch"/>
    <property type="match status" value="1"/>
</dbReference>
<dbReference type="RefSeq" id="WP_251611068.1">
    <property type="nucleotide sequence ID" value="NZ_JAMQJY010000003.1"/>
</dbReference>
<dbReference type="Pfam" id="PF00975">
    <property type="entry name" value="Thioesterase"/>
    <property type="match status" value="1"/>
</dbReference>
<dbReference type="SUPFAM" id="SSF53474">
    <property type="entry name" value="alpha/beta-Hydrolases"/>
    <property type="match status" value="1"/>
</dbReference>
<sequence>MKKHYQDQAFDYAKHEAPPRTPQEQVLCELFAEVLDQPQVGIHDHFFDLGGHSLIAVELIKRLNKQFGVSLSLAVLFEEPTVAGLSDKLNTKGTSHALDVLLPLRKNGSDQPLFCIHPAGGLSWCYAGLLSQINGEVPIYGLQARGIGREEKMPSTITEMAKDYIRQLKSIQSSGPYRLLGWSLGGNVIQEMAILLAAEGEDVSDLFILDAHPRQFYQAEGTPTEEESLIGLLALAGFDPSGFRVHRHTNYGRCYHHIDSRG</sequence>
<dbReference type="InterPro" id="IPR020806">
    <property type="entry name" value="PKS_PP-bd"/>
</dbReference>
<dbReference type="InterPro" id="IPR006162">
    <property type="entry name" value="Ppantetheine_attach_site"/>
</dbReference>
<keyword evidence="5" id="KW-1185">Reference proteome</keyword>
<name>A0ABT0XN99_9BACI</name>
<dbReference type="InterPro" id="IPR036736">
    <property type="entry name" value="ACP-like_sf"/>
</dbReference>
<evidence type="ECO:0000313" key="5">
    <source>
        <dbReference type="Proteomes" id="UP001203665"/>
    </source>
</evidence>
<dbReference type="EMBL" id="JAMQJY010000003">
    <property type="protein sequence ID" value="MCM2677361.1"/>
    <property type="molecule type" value="Genomic_DNA"/>
</dbReference>
<accession>A0ABT0XN99</accession>
<dbReference type="PANTHER" id="PTHR44845:SF6">
    <property type="entry name" value="BETA-ALANINE-ACTIVATING ENZYME"/>
    <property type="match status" value="1"/>
</dbReference>
<evidence type="ECO:0000259" key="3">
    <source>
        <dbReference type="PROSITE" id="PS50075"/>
    </source>
</evidence>
<dbReference type="GO" id="GO:0016787">
    <property type="term" value="F:hydrolase activity"/>
    <property type="evidence" value="ECO:0007669"/>
    <property type="project" value="UniProtKB-KW"/>
</dbReference>
<feature type="domain" description="Carrier" evidence="3">
    <location>
        <begin position="18"/>
        <end position="93"/>
    </location>
</feature>
<dbReference type="PROSITE" id="PS50075">
    <property type="entry name" value="CARRIER"/>
    <property type="match status" value="1"/>
</dbReference>
<evidence type="ECO:0000256" key="2">
    <source>
        <dbReference type="ARBA" id="ARBA00022553"/>
    </source>
</evidence>
<dbReference type="SMART" id="SM00823">
    <property type="entry name" value="PKS_PP"/>
    <property type="match status" value="1"/>
</dbReference>
<keyword evidence="2" id="KW-0597">Phosphoprotein</keyword>
<keyword evidence="1" id="KW-0596">Phosphopantetheine</keyword>
<proteinExistence type="predicted"/>
<comment type="caution">
    <text evidence="4">The sequence shown here is derived from an EMBL/GenBank/DDBJ whole genome shotgun (WGS) entry which is preliminary data.</text>
</comment>
<reference evidence="4" key="1">
    <citation type="submission" date="2022-06" db="EMBL/GenBank/DDBJ databases">
        <title>Alkalicoccobacillus porphyridii sp. nov., isolated from a marine red alga, Porphyridium purpureum and reclassification of Shouchella plakortidis and Shouchella gibsonii as Alkalicoccobacillus plakortidis comb. nov. and Alkalicoccobacillus gibsonii comb. nov.</title>
        <authorList>
            <person name="Kim K.H."/>
            <person name="Lee J.K."/>
            <person name="Han D.M."/>
            <person name="Baek J.H."/>
            <person name="Jeon C.O."/>
        </authorList>
    </citation>
    <scope>NUCLEOTIDE SEQUENCE</scope>
    <source>
        <strain evidence="4">DSM 19153</strain>
    </source>
</reference>
<dbReference type="PANTHER" id="PTHR44845">
    <property type="entry name" value="CARRIER DOMAIN-CONTAINING PROTEIN"/>
    <property type="match status" value="1"/>
</dbReference>
<gene>
    <name evidence="4" type="ORF">NDM98_19250</name>
</gene>
<dbReference type="InterPro" id="IPR029058">
    <property type="entry name" value="AB_hydrolase_fold"/>
</dbReference>
<dbReference type="Proteomes" id="UP001203665">
    <property type="component" value="Unassembled WGS sequence"/>
</dbReference>
<organism evidence="4 5">
    <name type="scientific">Alkalicoccobacillus plakortidis</name>
    <dbReference type="NCBI Taxonomy" id="444060"/>
    <lineage>
        <taxon>Bacteria</taxon>
        <taxon>Bacillati</taxon>
        <taxon>Bacillota</taxon>
        <taxon>Bacilli</taxon>
        <taxon>Bacillales</taxon>
        <taxon>Bacillaceae</taxon>
        <taxon>Alkalicoccobacillus</taxon>
    </lineage>
</organism>
<keyword evidence="4" id="KW-0378">Hydrolase</keyword>
<dbReference type="PROSITE" id="PS00012">
    <property type="entry name" value="PHOSPHOPANTETHEINE"/>
    <property type="match status" value="1"/>
</dbReference>
<dbReference type="Gene3D" id="3.40.50.1820">
    <property type="entry name" value="alpha/beta hydrolase"/>
    <property type="match status" value="1"/>
</dbReference>
<dbReference type="InterPro" id="IPR009081">
    <property type="entry name" value="PP-bd_ACP"/>
</dbReference>
<evidence type="ECO:0000313" key="4">
    <source>
        <dbReference type="EMBL" id="MCM2677361.1"/>
    </source>
</evidence>